<dbReference type="Proteomes" id="UP000284842">
    <property type="component" value="Unassembled WGS sequence"/>
</dbReference>
<feature type="region of interest" description="Disordered" evidence="1">
    <location>
        <begin position="437"/>
        <end position="461"/>
    </location>
</feature>
<evidence type="ECO:0000256" key="1">
    <source>
        <dbReference type="SAM" id="MobiDB-lite"/>
    </source>
</evidence>
<sequence length="612" mass="69611">MEKPKKKQYHHCIPRFILRQFQYGEPGTSTQSDSNPAPAYVPPMRRQRSNSNWRSSITGLKGLKLEIIHFYDVRKGQLAQKQLAKVYGQNNLYRDLKHPTNVDHLEEKLAHLEQEASTVLRAVHLAIPHRGFTISRAELATLRKFLFLMHYRNDAMATRYFEETNPQNAPLVDWIRQYKDKRQLDSNSDVWLDGLRYYLETPHHQIVATAEALKEQYGQERINEMLRKRVDPELDDFHAIEYEGLANYFFLGVWEAAPGTEFILGGNGFGLWEGLVYNTPGVHRLYVVSPRIVIVLRRTILRQPHANDPSVLYSCLADVEIPQPSVSLADKKIYQQAMSAPTEALGRKLIDHYRTTKLAQGDMFTFEIIKLSQEETYAVNEVALLNSNIQDNGSITFSSPSCMLDTLRAYMSSKNTFLGGKKSLFNPLYEKLSSMVASPHTPSSADGRPMVSPTSPLGTDSDADRQFHTFLRYMLLQGVEFPSDYNRSYLVYQMATAGPTLENAFSANIRSMEDEAIAKLKGSYAPPPPSRLTGPRPIQRLKEVLSVDESRQFFTTMARFMDPLGVGKRSHDPLSTVAYEAAMIGVAKWIVLRRPHNLADDLQPFVHLTPLN</sequence>
<evidence type="ECO:0000313" key="2">
    <source>
        <dbReference type="EMBL" id="PPR00531.1"/>
    </source>
</evidence>
<evidence type="ECO:0000313" key="3">
    <source>
        <dbReference type="Proteomes" id="UP000284842"/>
    </source>
</evidence>
<protein>
    <recommendedName>
        <fullName evidence="4">DUF4238 domain-containing protein</fullName>
    </recommendedName>
</protein>
<gene>
    <name evidence="2" type="ORF">CVT24_005505</name>
</gene>
<accession>A0A409YBZ2</accession>
<dbReference type="InParanoid" id="A0A409YBZ2"/>
<dbReference type="STRING" id="181874.A0A409YBZ2"/>
<reference evidence="2 3" key="1">
    <citation type="journal article" date="2018" name="Evol. Lett.">
        <title>Horizontal gene cluster transfer increased hallucinogenic mushroom diversity.</title>
        <authorList>
            <person name="Reynolds H.T."/>
            <person name="Vijayakumar V."/>
            <person name="Gluck-Thaler E."/>
            <person name="Korotkin H.B."/>
            <person name="Matheny P.B."/>
            <person name="Slot J.C."/>
        </authorList>
    </citation>
    <scope>NUCLEOTIDE SEQUENCE [LARGE SCALE GENOMIC DNA]</scope>
    <source>
        <strain evidence="2 3">2629</strain>
    </source>
</reference>
<dbReference type="EMBL" id="NHTK01001307">
    <property type="protein sequence ID" value="PPR00531.1"/>
    <property type="molecule type" value="Genomic_DNA"/>
</dbReference>
<organism evidence="2 3">
    <name type="scientific">Panaeolus cyanescens</name>
    <dbReference type="NCBI Taxonomy" id="181874"/>
    <lineage>
        <taxon>Eukaryota</taxon>
        <taxon>Fungi</taxon>
        <taxon>Dikarya</taxon>
        <taxon>Basidiomycota</taxon>
        <taxon>Agaricomycotina</taxon>
        <taxon>Agaricomycetes</taxon>
        <taxon>Agaricomycetidae</taxon>
        <taxon>Agaricales</taxon>
        <taxon>Agaricineae</taxon>
        <taxon>Galeropsidaceae</taxon>
        <taxon>Panaeolus</taxon>
    </lineage>
</organism>
<proteinExistence type="predicted"/>
<dbReference type="InterPro" id="IPR025332">
    <property type="entry name" value="DUF4238"/>
</dbReference>
<feature type="region of interest" description="Disordered" evidence="1">
    <location>
        <begin position="25"/>
        <end position="51"/>
    </location>
</feature>
<keyword evidence="3" id="KW-1185">Reference proteome</keyword>
<comment type="caution">
    <text evidence="2">The sequence shown here is derived from an EMBL/GenBank/DDBJ whole genome shotgun (WGS) entry which is preliminary data.</text>
</comment>
<dbReference type="OrthoDB" id="5340163at2759"/>
<evidence type="ECO:0008006" key="4">
    <source>
        <dbReference type="Google" id="ProtNLM"/>
    </source>
</evidence>
<dbReference type="Pfam" id="PF14022">
    <property type="entry name" value="DUF4238"/>
    <property type="match status" value="1"/>
</dbReference>
<dbReference type="AlphaFoldDB" id="A0A409YBZ2"/>
<name>A0A409YBZ2_9AGAR</name>